<dbReference type="Proteomes" id="UP001642484">
    <property type="component" value="Unassembled WGS sequence"/>
</dbReference>
<evidence type="ECO:0000313" key="1">
    <source>
        <dbReference type="EMBL" id="CAK9026173.1"/>
    </source>
</evidence>
<proteinExistence type="predicted"/>
<reference evidence="1 2" key="1">
    <citation type="submission" date="2024-02" db="EMBL/GenBank/DDBJ databases">
        <authorList>
            <person name="Chen Y."/>
            <person name="Shah S."/>
            <person name="Dougan E. K."/>
            <person name="Thang M."/>
            <person name="Chan C."/>
        </authorList>
    </citation>
    <scope>NUCLEOTIDE SEQUENCE [LARGE SCALE GENOMIC DNA]</scope>
</reference>
<evidence type="ECO:0000313" key="2">
    <source>
        <dbReference type="Proteomes" id="UP001642484"/>
    </source>
</evidence>
<gene>
    <name evidence="1" type="ORF">CCMP2556_LOCUS16266</name>
</gene>
<name>A0ABP0KH70_9DINO</name>
<comment type="caution">
    <text evidence="1">The sequence shown here is derived from an EMBL/GenBank/DDBJ whole genome shotgun (WGS) entry which is preliminary data.</text>
</comment>
<dbReference type="EMBL" id="CAXAMN010008669">
    <property type="protein sequence ID" value="CAK9026173.1"/>
    <property type="molecule type" value="Genomic_DNA"/>
</dbReference>
<organism evidence="1 2">
    <name type="scientific">Durusdinium trenchii</name>
    <dbReference type="NCBI Taxonomy" id="1381693"/>
    <lineage>
        <taxon>Eukaryota</taxon>
        <taxon>Sar</taxon>
        <taxon>Alveolata</taxon>
        <taxon>Dinophyceae</taxon>
        <taxon>Suessiales</taxon>
        <taxon>Symbiodiniaceae</taxon>
        <taxon>Durusdinium</taxon>
    </lineage>
</organism>
<sequence length="118" mass="12940">MADGPMVEVPVAAAAAMPLEAGAEAVPLEEAHPAQGLTKNDIGEREAEVLELAKNWRGVSLERYLSEIKSGLKTIRRDVFYAGGIAIAKSKEFLRRRRRFPCPASPRQRVQRCCLPPG</sequence>
<accession>A0ABP0KH70</accession>
<keyword evidence="2" id="KW-1185">Reference proteome</keyword>
<protein>
    <submittedName>
        <fullName evidence="1">Uncharacterized protein</fullName>
    </submittedName>
</protein>